<dbReference type="EMBL" id="GHES01042266">
    <property type="protein sequence ID" value="MPA72825.1"/>
    <property type="molecule type" value="Transcribed_RNA"/>
</dbReference>
<evidence type="ECO:0000256" key="1">
    <source>
        <dbReference type="SAM" id="Phobius"/>
    </source>
</evidence>
<evidence type="ECO:0000313" key="2">
    <source>
        <dbReference type="EMBL" id="MPA72825.1"/>
    </source>
</evidence>
<reference evidence="2" key="1">
    <citation type="submission" date="2019-08" db="EMBL/GenBank/DDBJ databases">
        <title>Reference gene set and small RNA set construction with multiple tissues from Davidia involucrata Baill.</title>
        <authorList>
            <person name="Yang H."/>
            <person name="Zhou C."/>
            <person name="Li G."/>
            <person name="Wang J."/>
            <person name="Gao P."/>
            <person name="Wang M."/>
            <person name="Wang R."/>
            <person name="Zhao Y."/>
        </authorList>
    </citation>
    <scope>NUCLEOTIDE SEQUENCE</scope>
    <source>
        <tissue evidence="2">Mixed with DoveR01_LX</tissue>
    </source>
</reference>
<dbReference type="AlphaFoldDB" id="A0A5B7BVY1"/>
<proteinExistence type="predicted"/>
<feature type="transmembrane region" description="Helical" evidence="1">
    <location>
        <begin position="124"/>
        <end position="141"/>
    </location>
</feature>
<dbReference type="EC" id="2.4.1.-" evidence="2"/>
<name>A0A5B7BVY1_DAVIN</name>
<keyword evidence="1" id="KW-0812">Transmembrane</keyword>
<accession>A0A5B7BVY1</accession>
<sequence>MAPSFDWWAKESHRGTPVVVKMENPNNWSMVELEGPSEDDFLVHDDGSMPNRHPKDKARNKNAKQLTWVLLLKAHKAAGCLTSIASAMLGVATAIRRRVASGRTDTETSGNMAVKTRFYSCIKVFLWLSLLLLGFEVAAYYKGWHVGTPA</sequence>
<organism evidence="2">
    <name type="scientific">Davidia involucrata</name>
    <name type="common">Dove tree</name>
    <dbReference type="NCBI Taxonomy" id="16924"/>
    <lineage>
        <taxon>Eukaryota</taxon>
        <taxon>Viridiplantae</taxon>
        <taxon>Streptophyta</taxon>
        <taxon>Embryophyta</taxon>
        <taxon>Tracheophyta</taxon>
        <taxon>Spermatophyta</taxon>
        <taxon>Magnoliopsida</taxon>
        <taxon>eudicotyledons</taxon>
        <taxon>Gunneridae</taxon>
        <taxon>Pentapetalae</taxon>
        <taxon>asterids</taxon>
        <taxon>Cornales</taxon>
        <taxon>Nyssaceae</taxon>
        <taxon>Davidia</taxon>
    </lineage>
</organism>
<keyword evidence="1" id="KW-1133">Transmembrane helix</keyword>
<dbReference type="GO" id="GO:0016757">
    <property type="term" value="F:glycosyltransferase activity"/>
    <property type="evidence" value="ECO:0007669"/>
    <property type="project" value="UniProtKB-KW"/>
</dbReference>
<keyword evidence="1" id="KW-0472">Membrane</keyword>
<gene>
    <name evidence="2" type="ORF">Din_042266</name>
</gene>
<keyword evidence="2" id="KW-0328">Glycosyltransferase</keyword>
<protein>
    <submittedName>
        <fullName evidence="2">Putative xyloglucan glycosyltransferase 12</fullName>
        <ecNumber evidence="2">2.4.1.-</ecNumber>
    </submittedName>
</protein>
<keyword evidence="2" id="KW-0808">Transferase</keyword>